<evidence type="ECO:0000256" key="1">
    <source>
        <dbReference type="ARBA" id="ARBA00022475"/>
    </source>
</evidence>
<keyword evidence="6" id="KW-0131">Cell cycle</keyword>
<dbReference type="InParanoid" id="Q0EYH8"/>
<keyword evidence="5 7" id="KW-1133">Transmembrane helix</keyword>
<evidence type="ECO:0000259" key="8">
    <source>
        <dbReference type="Pfam" id="PF03799"/>
    </source>
</evidence>
<dbReference type="Pfam" id="PF03799">
    <property type="entry name" value="FtsQ_DivIB_C"/>
    <property type="match status" value="1"/>
</dbReference>
<name>Q0EYH8_9PROT</name>
<reference evidence="9 10" key="1">
    <citation type="submission" date="2006-09" db="EMBL/GenBank/DDBJ databases">
        <authorList>
            <person name="Emerson D."/>
            <person name="Ferriera S."/>
            <person name="Johnson J."/>
            <person name="Kravitz S."/>
            <person name="Halpern A."/>
            <person name="Remington K."/>
            <person name="Beeson K."/>
            <person name="Tran B."/>
            <person name="Rogers Y.-H."/>
            <person name="Friedman R."/>
            <person name="Venter J.C."/>
        </authorList>
    </citation>
    <scope>NUCLEOTIDE SEQUENCE [LARGE SCALE GENOMIC DNA]</scope>
    <source>
        <strain evidence="9 10">PV-1</strain>
    </source>
</reference>
<feature type="transmembrane region" description="Helical" evidence="7">
    <location>
        <begin position="21"/>
        <end position="45"/>
    </location>
</feature>
<sequence>MTRGNQHRTDPAVKRAEQRRMLARIARILVTVLLFAGVVGGGWWLNRTLTVSEWTVTAPEPIKQAIESRLQAMNNRDFLHTRPAALREQWLVEIPDMEDVQIVRHLPHAMQITAVARKPAALWQDEQNRLHLFDSRGHVYRLLGKDESPDLPLLRVREEQLPAMHRLLQALAGQQVHKLSDLSEIHAGSSDWKLYFSRGSAWILSQQDASGTIKSVALLLKQPRWRQGQWTVDTRIPSRWFIRPAGHGGII</sequence>
<keyword evidence="4 7" id="KW-0812">Transmembrane</keyword>
<proteinExistence type="predicted"/>
<dbReference type="PANTHER" id="PTHR35851:SF1">
    <property type="entry name" value="CELL DIVISION PROTEIN FTSQ"/>
    <property type="match status" value="1"/>
</dbReference>
<keyword evidence="10" id="KW-1185">Reference proteome</keyword>
<keyword evidence="2" id="KW-0997">Cell inner membrane</keyword>
<comment type="caution">
    <text evidence="9">The sequence shown here is derived from an EMBL/GenBank/DDBJ whole genome shotgun (WGS) entry which is preliminary data.</text>
</comment>
<evidence type="ECO:0000256" key="7">
    <source>
        <dbReference type="SAM" id="Phobius"/>
    </source>
</evidence>
<dbReference type="HOGENOM" id="CLU_1106118_0_0_0"/>
<dbReference type="RefSeq" id="WP_009851843.1">
    <property type="nucleotide sequence ID" value="NZ_DS022296.1"/>
</dbReference>
<organism evidence="9 10">
    <name type="scientific">Mariprofundus ferrooxydans PV-1</name>
    <dbReference type="NCBI Taxonomy" id="314345"/>
    <lineage>
        <taxon>Bacteria</taxon>
        <taxon>Pseudomonadati</taxon>
        <taxon>Pseudomonadota</taxon>
        <taxon>Candidatius Mariprofundia</taxon>
        <taxon>Mariprofundales</taxon>
        <taxon>Mariprofundaceae</taxon>
        <taxon>Mariprofundus</taxon>
    </lineage>
</organism>
<dbReference type="STRING" id="314344.AL013_07830"/>
<evidence type="ECO:0000256" key="2">
    <source>
        <dbReference type="ARBA" id="ARBA00022519"/>
    </source>
</evidence>
<evidence type="ECO:0000256" key="3">
    <source>
        <dbReference type="ARBA" id="ARBA00022618"/>
    </source>
</evidence>
<dbReference type="Proteomes" id="UP000005297">
    <property type="component" value="Unassembled WGS sequence"/>
</dbReference>
<evidence type="ECO:0000256" key="6">
    <source>
        <dbReference type="ARBA" id="ARBA00023306"/>
    </source>
</evidence>
<dbReference type="GO" id="GO:0090529">
    <property type="term" value="P:cell septum assembly"/>
    <property type="evidence" value="ECO:0007669"/>
    <property type="project" value="InterPro"/>
</dbReference>
<evidence type="ECO:0000313" key="10">
    <source>
        <dbReference type="Proteomes" id="UP000005297"/>
    </source>
</evidence>
<keyword evidence="7" id="KW-0472">Membrane</keyword>
<keyword evidence="1" id="KW-1003">Cell membrane</keyword>
<gene>
    <name evidence="9" type="ORF">SPV1_00380</name>
</gene>
<protein>
    <recommendedName>
        <fullName evidence="8">Cell division protein FtsQ/DivIB C-terminal domain-containing protein</fullName>
    </recommendedName>
</protein>
<dbReference type="EMBL" id="AATS01000009">
    <property type="protein sequence ID" value="EAU54389.1"/>
    <property type="molecule type" value="Genomic_DNA"/>
</dbReference>
<dbReference type="AlphaFoldDB" id="Q0EYH8"/>
<dbReference type="InterPro" id="IPR026579">
    <property type="entry name" value="FtsQ"/>
</dbReference>
<evidence type="ECO:0000313" key="9">
    <source>
        <dbReference type="EMBL" id="EAU54389.1"/>
    </source>
</evidence>
<evidence type="ECO:0000256" key="4">
    <source>
        <dbReference type="ARBA" id="ARBA00022692"/>
    </source>
</evidence>
<dbReference type="InterPro" id="IPR005548">
    <property type="entry name" value="Cell_div_FtsQ/DivIB_C"/>
</dbReference>
<evidence type="ECO:0000256" key="5">
    <source>
        <dbReference type="ARBA" id="ARBA00022989"/>
    </source>
</evidence>
<keyword evidence="3" id="KW-0132">Cell division</keyword>
<dbReference type="PANTHER" id="PTHR35851">
    <property type="entry name" value="CELL DIVISION PROTEIN FTSQ"/>
    <property type="match status" value="1"/>
</dbReference>
<accession>Q0EYH8</accession>
<dbReference type="OrthoDB" id="5292556at2"/>
<feature type="domain" description="Cell division protein FtsQ/DivIB C-terminal" evidence="8">
    <location>
        <begin position="121"/>
        <end position="222"/>
    </location>
</feature>